<dbReference type="InterPro" id="IPR055336">
    <property type="entry name" value="At4g00755-like"/>
</dbReference>
<dbReference type="Pfam" id="PF12937">
    <property type="entry name" value="F-box-like"/>
    <property type="match status" value="1"/>
</dbReference>
<evidence type="ECO:0000313" key="2">
    <source>
        <dbReference type="EMBL" id="MBW90142.1"/>
    </source>
</evidence>
<proteinExistence type="predicted"/>
<dbReference type="PANTHER" id="PTHR39741:SF2">
    <property type="entry name" value="F-BOX DOMAIN-CONTAINING PROTEIN"/>
    <property type="match status" value="1"/>
</dbReference>
<dbReference type="SUPFAM" id="SSF81383">
    <property type="entry name" value="F-box domain"/>
    <property type="match status" value="1"/>
</dbReference>
<dbReference type="InterPro" id="IPR036047">
    <property type="entry name" value="F-box-like_dom_sf"/>
</dbReference>
<dbReference type="PANTHER" id="PTHR39741">
    <property type="entry name" value="F-BOX DOMAIN CONTAINING PROTEIN, EXPRESSED"/>
    <property type="match status" value="1"/>
</dbReference>
<dbReference type="InterPro" id="IPR001810">
    <property type="entry name" value="F-box_dom"/>
</dbReference>
<dbReference type="Gene3D" id="1.20.1280.50">
    <property type="match status" value="1"/>
</dbReference>
<sequence>MSGSENCHDFVEWLGADMSIEVFLQLDDPSDLARVCSVSSSWRQFVIANALFKQLCLKMFPEMSSVTRVIEVDDIIQPLDVRQSDCIEWEFCKRNHSVYALLAQGLSPFLEKGCISGAISASSTDNYPEESIRNTLVPSDRVASVASYWSSKGQSDPAVPETLVYRLIANLCLVTEIHVQPFQAFFQNGCPIYSSKTVRFRLGHPRSPLPLENDATLSYANRHGLLDDKFAWTYISPEYPMAQENCLQKFKLPEPVLCIGGILQVELLGRVQKQEMDGLYYICISHVQVVGRPLSQPFDVEILCPTGKCKLKYSPENECCTSDGSPKVQKGMSSRWHTLTVRLMERGVRGWENMILGTLLGIAAVEEDDESDDELL</sequence>
<name>A0A2P2J9I7_RHIMU</name>
<feature type="domain" description="F-box" evidence="1">
    <location>
        <begin position="19"/>
        <end position="58"/>
    </location>
</feature>
<protein>
    <submittedName>
        <fullName evidence="2">Uncharacterized protein MANES_06G144200</fullName>
    </submittedName>
</protein>
<accession>A0A2P2J9I7</accession>
<evidence type="ECO:0000259" key="1">
    <source>
        <dbReference type="Pfam" id="PF12937"/>
    </source>
</evidence>
<dbReference type="EMBL" id="GGEC01009659">
    <property type="protein sequence ID" value="MBW90142.1"/>
    <property type="molecule type" value="Transcribed_RNA"/>
</dbReference>
<dbReference type="AlphaFoldDB" id="A0A2P2J9I7"/>
<organism evidence="2">
    <name type="scientific">Rhizophora mucronata</name>
    <name type="common">Asiatic mangrove</name>
    <dbReference type="NCBI Taxonomy" id="61149"/>
    <lineage>
        <taxon>Eukaryota</taxon>
        <taxon>Viridiplantae</taxon>
        <taxon>Streptophyta</taxon>
        <taxon>Embryophyta</taxon>
        <taxon>Tracheophyta</taxon>
        <taxon>Spermatophyta</taxon>
        <taxon>Magnoliopsida</taxon>
        <taxon>eudicotyledons</taxon>
        <taxon>Gunneridae</taxon>
        <taxon>Pentapetalae</taxon>
        <taxon>rosids</taxon>
        <taxon>fabids</taxon>
        <taxon>Malpighiales</taxon>
        <taxon>Rhizophoraceae</taxon>
        <taxon>Rhizophora</taxon>
    </lineage>
</organism>
<reference evidence="2" key="1">
    <citation type="submission" date="2018-02" db="EMBL/GenBank/DDBJ databases">
        <title>Rhizophora mucronata_Transcriptome.</title>
        <authorList>
            <person name="Meera S.P."/>
            <person name="Sreeshan A."/>
            <person name="Augustine A."/>
        </authorList>
    </citation>
    <scope>NUCLEOTIDE SEQUENCE</scope>
    <source>
        <tissue evidence="2">Leaf</tissue>
    </source>
</reference>